<dbReference type="VEuPathDB" id="MicrosporidiaDB:CWI39_0219p0050"/>
<dbReference type="InterPro" id="IPR000156">
    <property type="entry name" value="Ran_bind_dom"/>
</dbReference>
<name>A0A4V2JWI7_9MICR</name>
<dbReference type="Gene3D" id="2.30.29.30">
    <property type="entry name" value="Pleckstrin-homology domain (PH domain)/Phosphotyrosine-binding domain (PTB)"/>
    <property type="match status" value="1"/>
</dbReference>
<evidence type="ECO:0000313" key="3">
    <source>
        <dbReference type="EMBL" id="TBU08152.1"/>
    </source>
</evidence>
<accession>A0A4V2JWI7</accession>
<dbReference type="GO" id="GO:0005737">
    <property type="term" value="C:cytoplasm"/>
    <property type="evidence" value="ECO:0007669"/>
    <property type="project" value="TreeGrafter"/>
</dbReference>
<dbReference type="Proteomes" id="UP000293045">
    <property type="component" value="Unassembled WGS sequence"/>
</dbReference>
<dbReference type="VEuPathDB" id="MicrosporidiaDB:CWI36_0248p0040"/>
<feature type="compositionally biased region" description="Low complexity" evidence="1">
    <location>
        <begin position="101"/>
        <end position="124"/>
    </location>
</feature>
<comment type="caution">
    <text evidence="3">The sequence shown here is derived from an EMBL/GenBank/DDBJ whole genome shotgun (WGS) entry which is preliminary data.</text>
</comment>
<reference evidence="3 4" key="1">
    <citation type="submission" date="2017-12" db="EMBL/GenBank/DDBJ databases">
        <authorList>
            <person name="Pombert J.-F."/>
            <person name="Haag K.L."/>
            <person name="Ebert D."/>
        </authorList>
    </citation>
    <scope>NUCLEOTIDE SEQUENCE [LARGE SCALE GENOMIC DNA]</scope>
    <source>
        <strain evidence="3">IL-BN-2</strain>
    </source>
</reference>
<dbReference type="PANTHER" id="PTHR23138:SF87">
    <property type="entry name" value="E3 SUMO-PROTEIN LIGASE RANBP2"/>
    <property type="match status" value="1"/>
</dbReference>
<gene>
    <name evidence="3" type="ORF">CWI39_0219p0050</name>
</gene>
<dbReference type="InterPro" id="IPR045255">
    <property type="entry name" value="RanBP1-like"/>
</dbReference>
<protein>
    <submittedName>
        <fullName evidence="3">Ran-specific GTPase-activating protein 1</fullName>
    </submittedName>
</protein>
<dbReference type="PROSITE" id="PS50196">
    <property type="entry name" value="RANBD1"/>
    <property type="match status" value="1"/>
</dbReference>
<feature type="region of interest" description="Disordered" evidence="1">
    <location>
        <begin position="1"/>
        <end position="127"/>
    </location>
</feature>
<dbReference type="GO" id="GO:0005096">
    <property type="term" value="F:GTPase activator activity"/>
    <property type="evidence" value="ECO:0007669"/>
    <property type="project" value="TreeGrafter"/>
</dbReference>
<feature type="compositionally biased region" description="Basic and acidic residues" evidence="1">
    <location>
        <begin position="1"/>
        <end position="100"/>
    </location>
</feature>
<dbReference type="GO" id="GO:0005643">
    <property type="term" value="C:nuclear pore"/>
    <property type="evidence" value="ECO:0007669"/>
    <property type="project" value="TreeGrafter"/>
</dbReference>
<feature type="domain" description="RanBD1" evidence="2">
    <location>
        <begin position="167"/>
        <end position="282"/>
    </location>
</feature>
<evidence type="ECO:0000313" key="4">
    <source>
        <dbReference type="Proteomes" id="UP000293045"/>
    </source>
</evidence>
<dbReference type="SUPFAM" id="SSF50729">
    <property type="entry name" value="PH domain-like"/>
    <property type="match status" value="1"/>
</dbReference>
<evidence type="ECO:0000259" key="2">
    <source>
        <dbReference type="PROSITE" id="PS50196"/>
    </source>
</evidence>
<dbReference type="AlphaFoldDB" id="A0A4V2JWI7"/>
<dbReference type="SMART" id="SM00160">
    <property type="entry name" value="RanBD"/>
    <property type="match status" value="1"/>
</dbReference>
<organism evidence="3 4">
    <name type="scientific">Hamiltosporidium magnivora</name>
    <dbReference type="NCBI Taxonomy" id="148818"/>
    <lineage>
        <taxon>Eukaryota</taxon>
        <taxon>Fungi</taxon>
        <taxon>Fungi incertae sedis</taxon>
        <taxon>Microsporidia</taxon>
        <taxon>Dubosqiidae</taxon>
        <taxon>Hamiltosporidium</taxon>
    </lineage>
</organism>
<dbReference type="EMBL" id="PIXR01000219">
    <property type="protein sequence ID" value="TBU08152.1"/>
    <property type="molecule type" value="Genomic_DNA"/>
</dbReference>
<sequence length="288" mass="33495">MLPSDTDTRKIIQEKEDVEKEVDKNKEVVKNDESEKNKESEKNEESEKNKESEKEEKKLEKTEEKNEEKEEKKPKGEELKEQQTTKEQTTKEQTTKEQTTKEQTTTQIPITNTQSTTTEQTTTVQHKESPFLTSSVIKKKEIGVGSVTDEETEKIQQKFDEEHLKGEILFRGNCKLFRMNESKVVTRGVGKIYITKGESNGMVRIVMVRDKLMKLGCNHFIEPWSEILGHEIHENTWVWSTIGDTIDEISDKQQTYIVKFKEDKEAKGFKDSFEIGKENNRVVLESKK</sequence>
<dbReference type="CDD" id="cd00835">
    <property type="entry name" value="RanBD_family"/>
    <property type="match status" value="1"/>
</dbReference>
<proteinExistence type="predicted"/>
<dbReference type="PANTHER" id="PTHR23138">
    <property type="entry name" value="RAN BINDING PROTEIN"/>
    <property type="match status" value="1"/>
</dbReference>
<dbReference type="Pfam" id="PF00638">
    <property type="entry name" value="Ran_BP1"/>
    <property type="match status" value="1"/>
</dbReference>
<dbReference type="InterPro" id="IPR011993">
    <property type="entry name" value="PH-like_dom_sf"/>
</dbReference>
<evidence type="ECO:0000256" key="1">
    <source>
        <dbReference type="SAM" id="MobiDB-lite"/>
    </source>
</evidence>